<proteinExistence type="predicted"/>
<dbReference type="AlphaFoldDB" id="A0A955RKA9"/>
<feature type="transmembrane region" description="Helical" evidence="1">
    <location>
        <begin position="383"/>
        <end position="402"/>
    </location>
</feature>
<organism evidence="2 3">
    <name type="scientific">Candidatus Dojkabacteria bacterium</name>
    <dbReference type="NCBI Taxonomy" id="2099670"/>
    <lineage>
        <taxon>Bacteria</taxon>
        <taxon>Candidatus Dojkabacteria</taxon>
    </lineage>
</organism>
<protein>
    <submittedName>
        <fullName evidence="2">Glutaredoxin</fullName>
    </submittedName>
</protein>
<dbReference type="EMBL" id="JAGQLH010000037">
    <property type="protein sequence ID" value="MCA9385689.1"/>
    <property type="molecule type" value="Genomic_DNA"/>
</dbReference>
<keyword evidence="1" id="KW-0812">Transmembrane</keyword>
<feature type="transmembrane region" description="Helical" evidence="1">
    <location>
        <begin position="301"/>
        <end position="327"/>
    </location>
</feature>
<keyword evidence="1" id="KW-0472">Membrane</keyword>
<feature type="transmembrane region" description="Helical" evidence="1">
    <location>
        <begin position="347"/>
        <end position="371"/>
    </location>
</feature>
<sequence length="409" mass="45973">MKKFITFLLTGIIILPSLLGGVYAQTDDVSNTIIHVFKRDDCTHCQDQKEFLDQLAQERTDFTVVEYDIYTQEGEEIWEQVVALENTSKVTPITIVGYDVIVGFSDPETTGEEIMRLLDRNSQVEPVSLEEFIQAGGTNGNVKIVASTCSDSGEPCQLPEEPLNVKLPFFGVVNVKQYSLPVLSVVLGFVDGFNPCAMWVLVTFLVVLMQIGDRRKMWLFAGLFILAETIMYHLILQVWFTTWDFVGLNNIVTPIVGIISLGAGIFFLYEWKTSDGTCKVTNVKQKQKIKTKINSLVSQKFTIFTAIGIIGLALSVNVIEFACSIGIPQAFTKVLELNNLTFWQTEFYMLLYILFYMVDDFIVFGLALYSFEKLGLTTKYSKISNLVGGILMIILGFLLLFFPEILSSL</sequence>
<keyword evidence="1" id="KW-1133">Transmembrane helix</keyword>
<feature type="transmembrane region" description="Helical" evidence="1">
    <location>
        <begin position="251"/>
        <end position="269"/>
    </location>
</feature>
<dbReference type="SUPFAM" id="SSF52833">
    <property type="entry name" value="Thioredoxin-like"/>
    <property type="match status" value="1"/>
</dbReference>
<accession>A0A955RKA9</accession>
<dbReference type="Gene3D" id="3.40.30.10">
    <property type="entry name" value="Glutaredoxin"/>
    <property type="match status" value="1"/>
</dbReference>
<evidence type="ECO:0000313" key="2">
    <source>
        <dbReference type="EMBL" id="MCA9385689.1"/>
    </source>
</evidence>
<reference evidence="2" key="1">
    <citation type="submission" date="2020-04" db="EMBL/GenBank/DDBJ databases">
        <authorList>
            <person name="Zhang T."/>
        </authorList>
    </citation>
    <scope>NUCLEOTIDE SEQUENCE</scope>
    <source>
        <strain evidence="2">HKST-UBA11</strain>
    </source>
</reference>
<dbReference type="InterPro" id="IPR036249">
    <property type="entry name" value="Thioredoxin-like_sf"/>
</dbReference>
<gene>
    <name evidence="2" type="ORF">KC717_03500</name>
</gene>
<evidence type="ECO:0000313" key="3">
    <source>
        <dbReference type="Proteomes" id="UP000754563"/>
    </source>
</evidence>
<dbReference type="Proteomes" id="UP000754563">
    <property type="component" value="Unassembled WGS sequence"/>
</dbReference>
<feature type="transmembrane region" description="Helical" evidence="1">
    <location>
        <begin position="182"/>
        <end position="206"/>
    </location>
</feature>
<feature type="transmembrane region" description="Helical" evidence="1">
    <location>
        <begin position="218"/>
        <end position="239"/>
    </location>
</feature>
<evidence type="ECO:0000256" key="1">
    <source>
        <dbReference type="SAM" id="Phobius"/>
    </source>
</evidence>
<reference evidence="2" key="2">
    <citation type="journal article" date="2021" name="Microbiome">
        <title>Successional dynamics and alternative stable states in a saline activated sludge microbial community over 9 years.</title>
        <authorList>
            <person name="Wang Y."/>
            <person name="Ye J."/>
            <person name="Ju F."/>
            <person name="Liu L."/>
            <person name="Boyd J.A."/>
            <person name="Deng Y."/>
            <person name="Parks D.H."/>
            <person name="Jiang X."/>
            <person name="Yin X."/>
            <person name="Woodcroft B.J."/>
            <person name="Tyson G.W."/>
            <person name="Hugenholtz P."/>
            <person name="Polz M.F."/>
            <person name="Zhang T."/>
        </authorList>
    </citation>
    <scope>NUCLEOTIDE SEQUENCE</scope>
    <source>
        <strain evidence="2">HKST-UBA11</strain>
    </source>
</reference>
<comment type="caution">
    <text evidence="2">The sequence shown here is derived from an EMBL/GenBank/DDBJ whole genome shotgun (WGS) entry which is preliminary data.</text>
</comment>
<name>A0A955RKA9_9BACT</name>